<comment type="caution">
    <text evidence="1">The sequence shown here is derived from an EMBL/GenBank/DDBJ whole genome shotgun (WGS) entry which is preliminary data.</text>
</comment>
<dbReference type="EMBL" id="JACGWK010000012">
    <property type="protein sequence ID" value="KAL0322484.1"/>
    <property type="molecule type" value="Genomic_DNA"/>
</dbReference>
<sequence>MVGWVRGADFVHICRRFPIAIDGGGRMFGVYFRFVLLKEGVWDCCIFCFNPRTKSEGVKGVGEGWWRRGAGSEFMPNDTTDMTKITESFVPEFQQDVFVVWAGKSDMILERFCQSNFDSDSEGFSPSMNFSR</sequence>
<protein>
    <submittedName>
        <fullName evidence="1">Uncharacterized protein</fullName>
    </submittedName>
</protein>
<reference evidence="1" key="1">
    <citation type="submission" date="2020-06" db="EMBL/GenBank/DDBJ databases">
        <authorList>
            <person name="Li T."/>
            <person name="Hu X."/>
            <person name="Zhang T."/>
            <person name="Song X."/>
            <person name="Zhang H."/>
            <person name="Dai N."/>
            <person name="Sheng W."/>
            <person name="Hou X."/>
            <person name="Wei L."/>
        </authorList>
    </citation>
    <scope>NUCLEOTIDE SEQUENCE</scope>
    <source>
        <strain evidence="1">G01</strain>
        <tissue evidence="1">Leaf</tissue>
    </source>
</reference>
<reference evidence="1" key="2">
    <citation type="journal article" date="2024" name="Plant">
        <title>Genomic evolution and insights into agronomic trait innovations of Sesamum species.</title>
        <authorList>
            <person name="Miao H."/>
            <person name="Wang L."/>
            <person name="Qu L."/>
            <person name="Liu H."/>
            <person name="Sun Y."/>
            <person name="Le M."/>
            <person name="Wang Q."/>
            <person name="Wei S."/>
            <person name="Zheng Y."/>
            <person name="Lin W."/>
            <person name="Duan Y."/>
            <person name="Cao H."/>
            <person name="Xiong S."/>
            <person name="Wang X."/>
            <person name="Wei L."/>
            <person name="Li C."/>
            <person name="Ma Q."/>
            <person name="Ju M."/>
            <person name="Zhao R."/>
            <person name="Li G."/>
            <person name="Mu C."/>
            <person name="Tian Q."/>
            <person name="Mei H."/>
            <person name="Zhang T."/>
            <person name="Gao T."/>
            <person name="Zhang H."/>
        </authorList>
    </citation>
    <scope>NUCLEOTIDE SEQUENCE</scope>
    <source>
        <strain evidence="1">G01</strain>
    </source>
</reference>
<proteinExistence type="predicted"/>
<evidence type="ECO:0000313" key="1">
    <source>
        <dbReference type="EMBL" id="KAL0322484.1"/>
    </source>
</evidence>
<accession>A0AAW2LTN7</accession>
<dbReference type="AlphaFoldDB" id="A0AAW2LTN7"/>
<organism evidence="1">
    <name type="scientific">Sesamum angustifolium</name>
    <dbReference type="NCBI Taxonomy" id="2727405"/>
    <lineage>
        <taxon>Eukaryota</taxon>
        <taxon>Viridiplantae</taxon>
        <taxon>Streptophyta</taxon>
        <taxon>Embryophyta</taxon>
        <taxon>Tracheophyta</taxon>
        <taxon>Spermatophyta</taxon>
        <taxon>Magnoliopsida</taxon>
        <taxon>eudicotyledons</taxon>
        <taxon>Gunneridae</taxon>
        <taxon>Pentapetalae</taxon>
        <taxon>asterids</taxon>
        <taxon>lamiids</taxon>
        <taxon>Lamiales</taxon>
        <taxon>Pedaliaceae</taxon>
        <taxon>Sesamum</taxon>
    </lineage>
</organism>
<name>A0AAW2LTN7_9LAMI</name>
<gene>
    <name evidence="1" type="ORF">Sangu_1867700</name>
</gene>